<proteinExistence type="predicted"/>
<dbReference type="InterPro" id="IPR038563">
    <property type="entry name" value="Endonuclease_7_sf"/>
</dbReference>
<accession>A0ABT3SE89</accession>
<reference evidence="1 2" key="1">
    <citation type="submission" date="2022-11" db="EMBL/GenBank/DDBJ databases">
        <title>Mycobacterium sp. nov.</title>
        <authorList>
            <person name="Papic B."/>
            <person name="Spicic S."/>
            <person name="Duvnjak S."/>
        </authorList>
    </citation>
    <scope>NUCLEOTIDE SEQUENCE [LARGE SCALE GENOMIC DNA]</scope>
    <source>
        <strain evidence="1 2">CVI_P4</strain>
    </source>
</reference>
<gene>
    <name evidence="1" type="ORF">ORI27_14080</name>
</gene>
<dbReference type="SUPFAM" id="SSF54060">
    <property type="entry name" value="His-Me finger endonucleases"/>
    <property type="match status" value="1"/>
</dbReference>
<name>A0ABT3SE89_9MYCO</name>
<organism evidence="1 2">
    <name type="scientific">Mycobacterium pinniadriaticum</name>
    <dbReference type="NCBI Taxonomy" id="2994102"/>
    <lineage>
        <taxon>Bacteria</taxon>
        <taxon>Bacillati</taxon>
        <taxon>Actinomycetota</taxon>
        <taxon>Actinomycetes</taxon>
        <taxon>Mycobacteriales</taxon>
        <taxon>Mycobacteriaceae</taxon>
        <taxon>Mycobacterium</taxon>
    </lineage>
</organism>
<keyword evidence="1" id="KW-0378">Hydrolase</keyword>
<evidence type="ECO:0000313" key="1">
    <source>
        <dbReference type="EMBL" id="MCX2937834.1"/>
    </source>
</evidence>
<dbReference type="EMBL" id="JAPJDO010000010">
    <property type="protein sequence ID" value="MCX2937834.1"/>
    <property type="molecule type" value="Genomic_DNA"/>
</dbReference>
<dbReference type="Proteomes" id="UP001300745">
    <property type="component" value="Unassembled WGS sequence"/>
</dbReference>
<keyword evidence="1" id="KW-0255">Endonuclease</keyword>
<dbReference type="RefSeq" id="WP_266073976.1">
    <property type="nucleotide sequence ID" value="NZ_JAPJDO010000010.1"/>
</dbReference>
<dbReference type="Pfam" id="PF02945">
    <property type="entry name" value="Endonuclease_7"/>
    <property type="match status" value="1"/>
</dbReference>
<evidence type="ECO:0000313" key="2">
    <source>
        <dbReference type="Proteomes" id="UP001300745"/>
    </source>
</evidence>
<protein>
    <submittedName>
        <fullName evidence="1">Endonuclease VII domain-containing protein</fullName>
    </submittedName>
</protein>
<keyword evidence="2" id="KW-1185">Reference proteome</keyword>
<comment type="caution">
    <text evidence="1">The sequence shown here is derived from an EMBL/GenBank/DDBJ whole genome shotgun (WGS) entry which is preliminary data.</text>
</comment>
<sequence>MCDDCYLIVKHCKKCDKIKPRSEFFTARGKANGLNAHCKPCWQDKWREAPPSERFRARNYKFGITREEYLHKLETQNARCAICGEPETDIHRGTLRTLSIDHCHSTNKVRDLLCGRCNKAIGLMLDDPVRLRAAADYVERWAAALCA</sequence>
<keyword evidence="1" id="KW-0540">Nuclease</keyword>
<dbReference type="Gene3D" id="3.40.1800.10">
    <property type="entry name" value="His-Me finger endonucleases"/>
    <property type="match status" value="1"/>
</dbReference>
<dbReference type="InterPro" id="IPR004211">
    <property type="entry name" value="Endonuclease_7"/>
</dbReference>
<dbReference type="InterPro" id="IPR044925">
    <property type="entry name" value="His-Me_finger_sf"/>
</dbReference>
<dbReference type="GO" id="GO:0004519">
    <property type="term" value="F:endonuclease activity"/>
    <property type="evidence" value="ECO:0007669"/>
    <property type="project" value="UniProtKB-KW"/>
</dbReference>